<keyword evidence="1" id="KW-0229">DNA integration</keyword>
<evidence type="ECO:0000313" key="6">
    <source>
        <dbReference type="EMBL" id="GAA0449348.1"/>
    </source>
</evidence>
<keyword evidence="8" id="KW-1185">Reference proteome</keyword>
<dbReference type="PROSITE" id="PS51900">
    <property type="entry name" value="CB"/>
    <property type="match status" value="1"/>
</dbReference>
<dbReference type="InterPro" id="IPR011010">
    <property type="entry name" value="DNA_brk_join_enz"/>
</dbReference>
<evidence type="ECO:0000259" key="5">
    <source>
        <dbReference type="PROSITE" id="PS51900"/>
    </source>
</evidence>
<dbReference type="CDD" id="cd00397">
    <property type="entry name" value="DNA_BRE_C"/>
    <property type="match status" value="1"/>
</dbReference>
<dbReference type="InterPro" id="IPR004107">
    <property type="entry name" value="Integrase_SAM-like_N"/>
</dbReference>
<evidence type="ECO:0000313" key="9">
    <source>
        <dbReference type="Proteomes" id="UP001500962"/>
    </source>
</evidence>
<reference evidence="7" key="2">
    <citation type="submission" date="2022-04" db="EMBL/GenBank/DDBJ databases">
        <title>Sequencing and genomic assembly of Halococcus dombrowskii.</title>
        <authorList>
            <person name="Lim S.W."/>
            <person name="MacLea K.S."/>
        </authorList>
    </citation>
    <scope>NUCLEOTIDE SEQUENCE</scope>
    <source>
        <strain evidence="7">H4</strain>
    </source>
</reference>
<dbReference type="SUPFAM" id="SSF56349">
    <property type="entry name" value="DNA breaking-rejoining enzymes"/>
    <property type="match status" value="1"/>
</dbReference>
<evidence type="ECO:0000256" key="3">
    <source>
        <dbReference type="ARBA" id="ARBA00023172"/>
    </source>
</evidence>
<gene>
    <name evidence="6" type="ORF">GCM10008985_00910</name>
    <name evidence="7" type="ORF">MUK72_09885</name>
</gene>
<dbReference type="Pfam" id="PF02899">
    <property type="entry name" value="Phage_int_SAM_1"/>
    <property type="match status" value="1"/>
</dbReference>
<dbReference type="Proteomes" id="UP000830542">
    <property type="component" value="Chromosome"/>
</dbReference>
<dbReference type="InterPro" id="IPR013762">
    <property type="entry name" value="Integrase-like_cat_sf"/>
</dbReference>
<dbReference type="GeneID" id="71762159"/>
<evidence type="ECO:0000256" key="4">
    <source>
        <dbReference type="PROSITE-ProRule" id="PRU01248"/>
    </source>
</evidence>
<dbReference type="Gene3D" id="1.10.150.130">
    <property type="match status" value="1"/>
</dbReference>
<dbReference type="GO" id="GO:0006310">
    <property type="term" value="P:DNA recombination"/>
    <property type="evidence" value="ECO:0007669"/>
    <property type="project" value="UniProtKB-KW"/>
</dbReference>
<evidence type="ECO:0000256" key="1">
    <source>
        <dbReference type="ARBA" id="ARBA00022908"/>
    </source>
</evidence>
<dbReference type="InterPro" id="IPR010998">
    <property type="entry name" value="Integrase_recombinase_N"/>
</dbReference>
<name>A0AAV3SD28_HALDO</name>
<dbReference type="EMBL" id="BAAADN010000002">
    <property type="protein sequence ID" value="GAA0449348.1"/>
    <property type="molecule type" value="Genomic_DNA"/>
</dbReference>
<organism evidence="6 9">
    <name type="scientific">Halococcus dombrowskii</name>
    <dbReference type="NCBI Taxonomy" id="179637"/>
    <lineage>
        <taxon>Archaea</taxon>
        <taxon>Methanobacteriati</taxon>
        <taxon>Methanobacteriota</taxon>
        <taxon>Stenosarchaea group</taxon>
        <taxon>Halobacteria</taxon>
        <taxon>Halobacteriales</taxon>
        <taxon>Halococcaceae</taxon>
        <taxon>Halococcus</taxon>
    </lineage>
</organism>
<dbReference type="PANTHER" id="PTHR30349:SF41">
    <property type="entry name" value="INTEGRASE_RECOMBINASE PROTEIN MJ0367-RELATED"/>
    <property type="match status" value="1"/>
</dbReference>
<dbReference type="Pfam" id="PF00589">
    <property type="entry name" value="Phage_integrase"/>
    <property type="match status" value="1"/>
</dbReference>
<evidence type="ECO:0000256" key="2">
    <source>
        <dbReference type="ARBA" id="ARBA00023125"/>
    </source>
</evidence>
<dbReference type="RefSeq" id="WP_244699629.1">
    <property type="nucleotide sequence ID" value="NZ_BAAADN010000002.1"/>
</dbReference>
<dbReference type="InterPro" id="IPR050090">
    <property type="entry name" value="Tyrosine_recombinase_XerCD"/>
</dbReference>
<sequence>MSRSREDPQNAVELFLEERRPEVSEHTQYNNKGHLTRFVSFLSEEGIESTTELDAFALRQFKTWLRNNHSVNEVTVGNYVSTVRAFLRWAEKVDLTEEGLYEKMDYPRLTKEQQTRDVSIDPDEAEAILSYCKKFEYGTIRHVAFHLMWHTAFRLGTIRALDLSDWHSDERFLETHHRPETGTPLKNKRAAERQINISEELDNVIDDYIQYKRESVEDEYGRKPLLTTGNGRAYDSLLRKHIYALTRPCKHSGHCPHDRDINECLATNYNKASKCPSSVSPHPVRRASITRHLNSNWPQELVSEKANVTSDTLEAHYDIRSKEEKRKNRRKHLEKL</sequence>
<dbReference type="InterPro" id="IPR002104">
    <property type="entry name" value="Integrase_catalytic"/>
</dbReference>
<dbReference type="AlphaFoldDB" id="A0AAV3SD28"/>
<dbReference type="EMBL" id="CP095005">
    <property type="protein sequence ID" value="UOO94279.1"/>
    <property type="molecule type" value="Genomic_DNA"/>
</dbReference>
<reference evidence="6" key="1">
    <citation type="journal article" date="2014" name="Int. J. Syst. Evol. Microbiol.">
        <title>Complete genome sequence of Corynebacterium casei LMG S-19264T (=DSM 44701T), isolated from a smear-ripened cheese.</title>
        <authorList>
            <consortium name="US DOE Joint Genome Institute (JGI-PGF)"/>
            <person name="Walter F."/>
            <person name="Albersmeier A."/>
            <person name="Kalinowski J."/>
            <person name="Ruckert C."/>
        </authorList>
    </citation>
    <scope>NUCLEOTIDE SEQUENCE</scope>
    <source>
        <strain evidence="6">JCM 12289</strain>
    </source>
</reference>
<evidence type="ECO:0000313" key="8">
    <source>
        <dbReference type="Proteomes" id="UP000830542"/>
    </source>
</evidence>
<dbReference type="GO" id="GO:0015074">
    <property type="term" value="P:DNA integration"/>
    <property type="evidence" value="ECO:0007669"/>
    <property type="project" value="UniProtKB-KW"/>
</dbReference>
<dbReference type="InterPro" id="IPR044068">
    <property type="entry name" value="CB"/>
</dbReference>
<proteinExistence type="predicted"/>
<reference evidence="6" key="3">
    <citation type="submission" date="2023-12" db="EMBL/GenBank/DDBJ databases">
        <authorList>
            <person name="Sun Q."/>
            <person name="Inoue M."/>
        </authorList>
    </citation>
    <scope>NUCLEOTIDE SEQUENCE</scope>
    <source>
        <strain evidence="6">JCM 12289</strain>
    </source>
</reference>
<evidence type="ECO:0000313" key="7">
    <source>
        <dbReference type="EMBL" id="UOO94279.1"/>
    </source>
</evidence>
<accession>A0AAV3SD28</accession>
<dbReference type="PANTHER" id="PTHR30349">
    <property type="entry name" value="PHAGE INTEGRASE-RELATED"/>
    <property type="match status" value="1"/>
</dbReference>
<keyword evidence="3" id="KW-0233">DNA recombination</keyword>
<dbReference type="KEGG" id="hdo:MUK72_09885"/>
<dbReference type="GO" id="GO:0003677">
    <property type="term" value="F:DNA binding"/>
    <property type="evidence" value="ECO:0007669"/>
    <property type="project" value="UniProtKB-UniRule"/>
</dbReference>
<dbReference type="Gene3D" id="1.10.443.10">
    <property type="entry name" value="Intergrase catalytic core"/>
    <property type="match status" value="1"/>
</dbReference>
<protein>
    <submittedName>
        <fullName evidence="7">Site-specific integrase</fullName>
    </submittedName>
    <submittedName>
        <fullName evidence="6">Tyrosine-type recombinase/integrase</fullName>
    </submittedName>
</protein>
<dbReference type="Proteomes" id="UP001500962">
    <property type="component" value="Unassembled WGS sequence"/>
</dbReference>
<feature type="domain" description="Core-binding (CB)" evidence="5">
    <location>
        <begin position="6"/>
        <end position="91"/>
    </location>
</feature>
<keyword evidence="2 4" id="KW-0238">DNA-binding</keyword>